<dbReference type="InterPro" id="IPR013525">
    <property type="entry name" value="ABC2_TM"/>
</dbReference>
<keyword evidence="4 5" id="KW-0472">Membrane</keyword>
<feature type="transmembrane region" description="Helical" evidence="5">
    <location>
        <begin position="463"/>
        <end position="481"/>
    </location>
</feature>
<dbReference type="InterPro" id="IPR051784">
    <property type="entry name" value="Nod_factor_ABC_transporter"/>
</dbReference>
<evidence type="ECO:0000256" key="3">
    <source>
        <dbReference type="ARBA" id="ARBA00022989"/>
    </source>
</evidence>
<comment type="caution">
    <text evidence="8">The sequence shown here is derived from an EMBL/GenBank/DDBJ whole genome shotgun (WGS) entry which is preliminary data.</text>
</comment>
<dbReference type="Proteomes" id="UP001612928">
    <property type="component" value="Unassembled WGS sequence"/>
</dbReference>
<feature type="transmembrane region" description="Helical" evidence="5">
    <location>
        <begin position="95"/>
        <end position="125"/>
    </location>
</feature>
<feature type="transmembrane region" description="Helical" evidence="5">
    <location>
        <begin position="433"/>
        <end position="456"/>
    </location>
</feature>
<keyword evidence="5" id="KW-1003">Cell membrane</keyword>
<dbReference type="EMBL" id="JBITMB010000009">
    <property type="protein sequence ID" value="MFI7444743.1"/>
    <property type="molecule type" value="Genomic_DNA"/>
</dbReference>
<feature type="transmembrane region" description="Helical" evidence="5">
    <location>
        <begin position="12"/>
        <end position="39"/>
    </location>
</feature>
<feature type="transmembrane region" description="Helical" evidence="5">
    <location>
        <begin position="137"/>
        <end position="159"/>
    </location>
</feature>
<sequence>MIGGLVRHETRSFFRSPVAAGFTVAMPLLMAVIVGAAVGNQVVDPRTGVRVMQFVIPVMAVFGVAQGCFGALAIHLADLRDRGWLKRLRGTPVPAWVVLAGLVGASLVIAAVTVTVLLAVGVVFYGLQMVWRTLPALLVTLLLGAFCFTALGFAVVALVRSAAAVQLIGTGLLLALAFVSDIILVGARLPAWLDTVGWVFPLRHLGNAVRDDLNPFLTGSGFYGDHLAVLAAWGIGGAAVAVWRFRWERPPARTTSVRTPGARRTSARTVGAQRTGGRTAGRVARARLARREGRPAAWRLLAGQARHALIRLRRDLSTAFFTVILPVLLLALVSLIFGDARVSGVRLPVFMLAAMITYTVGVASYVNIAEAVAGDRERGVLKRLAGTPLPRWAYHAGHLTTALLVTVATAIVLALVAALGYDVALAPAMIPGMLAAIVLGGACFAVLGALVVAFVTKQQTANAVTLGTFLPLAFVSDVFVIGGELPGVLRAIGDAFPLKHVSHTLLAVLDPAGRPWPWTDLAVVAAWTLGGGVLLALRRGR</sequence>
<evidence type="ECO:0000256" key="5">
    <source>
        <dbReference type="RuleBase" id="RU361157"/>
    </source>
</evidence>
<evidence type="ECO:0000256" key="4">
    <source>
        <dbReference type="ARBA" id="ARBA00023136"/>
    </source>
</evidence>
<feature type="transmembrane region" description="Helical" evidence="5">
    <location>
        <begin position="51"/>
        <end position="74"/>
    </location>
</feature>
<feature type="domain" description="ABC transmembrane type-2" evidence="7">
    <location>
        <begin position="18"/>
        <end position="248"/>
    </location>
</feature>
<keyword evidence="9" id="KW-1185">Reference proteome</keyword>
<reference evidence="8 9" key="1">
    <citation type="submission" date="2024-10" db="EMBL/GenBank/DDBJ databases">
        <title>The Natural Products Discovery Center: Release of the First 8490 Sequenced Strains for Exploring Actinobacteria Biosynthetic Diversity.</title>
        <authorList>
            <person name="Kalkreuter E."/>
            <person name="Kautsar S.A."/>
            <person name="Yang D."/>
            <person name="Bader C.D."/>
            <person name="Teijaro C.N."/>
            <person name="Fluegel L."/>
            <person name="Davis C.M."/>
            <person name="Simpson J.R."/>
            <person name="Lauterbach L."/>
            <person name="Steele A.D."/>
            <person name="Gui C."/>
            <person name="Meng S."/>
            <person name="Li G."/>
            <person name="Viehrig K."/>
            <person name="Ye F."/>
            <person name="Su P."/>
            <person name="Kiefer A.F."/>
            <person name="Nichols A."/>
            <person name="Cepeda A.J."/>
            <person name="Yan W."/>
            <person name="Fan B."/>
            <person name="Jiang Y."/>
            <person name="Adhikari A."/>
            <person name="Zheng C.-J."/>
            <person name="Schuster L."/>
            <person name="Cowan T.M."/>
            <person name="Smanski M.J."/>
            <person name="Chevrette M.G."/>
            <person name="De Carvalho L.P.S."/>
            <person name="Shen B."/>
        </authorList>
    </citation>
    <scope>NUCLEOTIDE SEQUENCE [LARGE SCALE GENOMIC DNA]</scope>
    <source>
        <strain evidence="8 9">NPDC049503</strain>
    </source>
</reference>
<dbReference type="PANTHER" id="PTHR43229">
    <property type="entry name" value="NODULATION PROTEIN J"/>
    <property type="match status" value="1"/>
</dbReference>
<dbReference type="RefSeq" id="WP_397025022.1">
    <property type="nucleotide sequence ID" value="NZ_JBITMB010000009.1"/>
</dbReference>
<feature type="region of interest" description="Disordered" evidence="6">
    <location>
        <begin position="254"/>
        <end position="274"/>
    </location>
</feature>
<feature type="transmembrane region" description="Helical" evidence="5">
    <location>
        <begin position="399"/>
        <end position="421"/>
    </location>
</feature>
<feature type="transmembrane region" description="Helical" evidence="5">
    <location>
        <begin position="171"/>
        <end position="193"/>
    </location>
</feature>
<feature type="transmembrane region" description="Helical" evidence="5">
    <location>
        <begin position="516"/>
        <end position="537"/>
    </location>
</feature>
<evidence type="ECO:0000259" key="7">
    <source>
        <dbReference type="PROSITE" id="PS51012"/>
    </source>
</evidence>
<evidence type="ECO:0000256" key="1">
    <source>
        <dbReference type="ARBA" id="ARBA00004141"/>
    </source>
</evidence>
<evidence type="ECO:0000313" key="9">
    <source>
        <dbReference type="Proteomes" id="UP001612928"/>
    </source>
</evidence>
<accession>A0ABW8ADQ6</accession>
<evidence type="ECO:0000313" key="8">
    <source>
        <dbReference type="EMBL" id="MFI7444743.1"/>
    </source>
</evidence>
<protein>
    <recommendedName>
        <fullName evidence="5">Transport permease protein</fullName>
    </recommendedName>
</protein>
<proteinExistence type="inferred from homology"/>
<comment type="subcellular location">
    <subcellularLocation>
        <location evidence="5">Cell membrane</location>
        <topology evidence="5">Multi-pass membrane protein</topology>
    </subcellularLocation>
    <subcellularLocation>
        <location evidence="1">Membrane</location>
        <topology evidence="1">Multi-pass membrane protein</topology>
    </subcellularLocation>
</comment>
<gene>
    <name evidence="8" type="ORF">ACIBP5_32625</name>
</gene>
<feature type="transmembrane region" description="Helical" evidence="5">
    <location>
        <begin position="226"/>
        <end position="245"/>
    </location>
</feature>
<comment type="caution">
    <text evidence="5">Lacks conserved residue(s) required for the propagation of feature annotation.</text>
</comment>
<name>A0ABW8ADQ6_9ACTN</name>
<keyword evidence="2 5" id="KW-0812">Transmembrane</keyword>
<feature type="transmembrane region" description="Helical" evidence="5">
    <location>
        <begin position="316"/>
        <end position="337"/>
    </location>
</feature>
<keyword evidence="5" id="KW-0813">Transport</keyword>
<evidence type="ECO:0000256" key="2">
    <source>
        <dbReference type="ARBA" id="ARBA00022692"/>
    </source>
</evidence>
<dbReference type="InterPro" id="IPR047817">
    <property type="entry name" value="ABC2_TM_bact-type"/>
</dbReference>
<feature type="transmembrane region" description="Helical" evidence="5">
    <location>
        <begin position="349"/>
        <end position="368"/>
    </location>
</feature>
<organism evidence="8 9">
    <name type="scientific">Nonomuraea indica</name>
    <dbReference type="NCBI Taxonomy" id="1581193"/>
    <lineage>
        <taxon>Bacteria</taxon>
        <taxon>Bacillati</taxon>
        <taxon>Actinomycetota</taxon>
        <taxon>Actinomycetes</taxon>
        <taxon>Streptosporangiales</taxon>
        <taxon>Streptosporangiaceae</taxon>
        <taxon>Nonomuraea</taxon>
    </lineage>
</organism>
<comment type="similarity">
    <text evidence="5">Belongs to the ABC-2 integral membrane protein family.</text>
</comment>
<dbReference type="Pfam" id="PF01061">
    <property type="entry name" value="ABC2_membrane"/>
    <property type="match status" value="2"/>
</dbReference>
<keyword evidence="3 5" id="KW-1133">Transmembrane helix</keyword>
<dbReference type="PROSITE" id="PS51012">
    <property type="entry name" value="ABC_TM2"/>
    <property type="match status" value="1"/>
</dbReference>
<evidence type="ECO:0000256" key="6">
    <source>
        <dbReference type="SAM" id="MobiDB-lite"/>
    </source>
</evidence>
<dbReference type="PANTHER" id="PTHR43229:SF2">
    <property type="entry name" value="NODULATION PROTEIN J"/>
    <property type="match status" value="1"/>
</dbReference>